<dbReference type="InterPro" id="IPR003191">
    <property type="entry name" value="Guanylate-bd/ATL_C"/>
</dbReference>
<feature type="domain" description="Guanylate-binding protein/Atlastin C-terminal" evidence="3">
    <location>
        <begin position="11"/>
        <end position="204"/>
    </location>
</feature>
<feature type="region of interest" description="Disordered" evidence="2">
    <location>
        <begin position="573"/>
        <end position="613"/>
    </location>
</feature>
<feature type="coiled-coil region" evidence="1">
    <location>
        <begin position="87"/>
        <end position="167"/>
    </location>
</feature>
<feature type="coiled-coil region" evidence="1">
    <location>
        <begin position="193"/>
        <end position="534"/>
    </location>
</feature>
<dbReference type="GO" id="GO:0005525">
    <property type="term" value="F:GTP binding"/>
    <property type="evidence" value="ECO:0007669"/>
    <property type="project" value="InterPro"/>
</dbReference>
<protein>
    <recommendedName>
        <fullName evidence="3">Guanylate-binding protein/Atlastin C-terminal domain-containing protein</fullName>
    </recommendedName>
</protein>
<dbReference type="Proteomes" id="UP000652761">
    <property type="component" value="Unassembled WGS sequence"/>
</dbReference>
<evidence type="ECO:0000313" key="4">
    <source>
        <dbReference type="EMBL" id="MQL69248.1"/>
    </source>
</evidence>
<organism evidence="4 5">
    <name type="scientific">Colocasia esculenta</name>
    <name type="common">Wild taro</name>
    <name type="synonym">Arum esculentum</name>
    <dbReference type="NCBI Taxonomy" id="4460"/>
    <lineage>
        <taxon>Eukaryota</taxon>
        <taxon>Viridiplantae</taxon>
        <taxon>Streptophyta</taxon>
        <taxon>Embryophyta</taxon>
        <taxon>Tracheophyta</taxon>
        <taxon>Spermatophyta</taxon>
        <taxon>Magnoliopsida</taxon>
        <taxon>Liliopsida</taxon>
        <taxon>Araceae</taxon>
        <taxon>Aroideae</taxon>
        <taxon>Colocasieae</taxon>
        <taxon>Colocasia</taxon>
    </lineage>
</organism>
<evidence type="ECO:0000256" key="2">
    <source>
        <dbReference type="SAM" id="MobiDB-lite"/>
    </source>
</evidence>
<dbReference type="EMBL" id="NMUH01000032">
    <property type="protein sequence ID" value="MQL69248.1"/>
    <property type="molecule type" value="Genomic_DNA"/>
</dbReference>
<dbReference type="SUPFAM" id="SSF48340">
    <property type="entry name" value="Interferon-induced guanylate-binding protein 1 (GBP1), C-terminal domain"/>
    <property type="match status" value="1"/>
</dbReference>
<evidence type="ECO:0000256" key="1">
    <source>
        <dbReference type="SAM" id="Coils"/>
    </source>
</evidence>
<sequence length="658" mass="75236">MPRYCFGSITQDYKRSSFLEADLRCAHTIQNMEKKIRAACHVPDAKIDEVVQLLDGLCTEYETASHGPGKWQKLATFLQQCLSGPVLDLLRKQIAQLESENSGLMLRFRSTEDKLALLKKQLEVNERHRTEYMKRYEEAINDKRKVTENYTQHIANLQNKCSLMEERCLGLTKSLDSLKNESSDWKLKNDRILSEQKEEEDKYKAEVALLKSRVSASEGRLAAAREQAQSAHEEALEWKRKYDTAVGESKTALERAAMAQERTNKKAQEREDALRAECSALLAEKDEEMKHMKSKVDRAENHSSSLISQLRVAESMLKNHETKTLKLKDEIKALGEKLDSVNATALSYEREARILEQEKNHLEEKYLSEFKKFEEADIRCKAAEREAKRATELADNARADAVAAQKEKSDFQRLAMERLALIERAERQIEGLERDRGKLLGEVERLRASEMDAVSKVALLEERVEEREREIEQMLSQNNEQRSNTVQVLESLLTTERAARAEANSRAEALSLQLQSTQGRLDILQQELTSVRLNESALDSKLRTASHGKRSRIDECMGMESVQDMEVDEEIVKGRKRSKGTSSPIKHVQSEDGGSSFRGNHGNREGDQLQESEDYGKFTVLKLKQELTKHGFGAELLQLKNPNKKDILALYEKHVLKR</sequence>
<dbReference type="AlphaFoldDB" id="A0A843TBB6"/>
<dbReference type="OrthoDB" id="2135133at2759"/>
<name>A0A843TBB6_COLES</name>
<evidence type="ECO:0000259" key="3">
    <source>
        <dbReference type="Pfam" id="PF02841"/>
    </source>
</evidence>
<gene>
    <name evidence="4" type="ORF">Taro_001531</name>
</gene>
<dbReference type="InterPro" id="IPR036543">
    <property type="entry name" value="Guanylate-bd_C_sf"/>
</dbReference>
<dbReference type="Pfam" id="PF02841">
    <property type="entry name" value="GBP_C"/>
    <property type="match status" value="1"/>
</dbReference>
<accession>A0A843TBB6</accession>
<keyword evidence="5" id="KW-1185">Reference proteome</keyword>
<proteinExistence type="predicted"/>
<dbReference type="GO" id="GO:0003924">
    <property type="term" value="F:GTPase activity"/>
    <property type="evidence" value="ECO:0007669"/>
    <property type="project" value="InterPro"/>
</dbReference>
<comment type="caution">
    <text evidence="4">The sequence shown here is derived from an EMBL/GenBank/DDBJ whole genome shotgun (WGS) entry which is preliminary data.</text>
</comment>
<evidence type="ECO:0000313" key="5">
    <source>
        <dbReference type="Proteomes" id="UP000652761"/>
    </source>
</evidence>
<keyword evidence="1" id="KW-0175">Coiled coil</keyword>
<reference evidence="4" key="1">
    <citation type="submission" date="2017-07" db="EMBL/GenBank/DDBJ databases">
        <title>Taro Niue Genome Assembly and Annotation.</title>
        <authorList>
            <person name="Atibalentja N."/>
            <person name="Keating K."/>
            <person name="Fields C.J."/>
        </authorList>
    </citation>
    <scope>NUCLEOTIDE SEQUENCE</scope>
    <source>
        <strain evidence="4">Niue_2</strain>
        <tissue evidence="4">Leaf</tissue>
    </source>
</reference>